<reference evidence="2 3" key="1">
    <citation type="journal article" date="2009" name="Nature">
        <title>The Sorghum bicolor genome and the diversification of grasses.</title>
        <authorList>
            <person name="Paterson A.H."/>
            <person name="Bowers J.E."/>
            <person name="Bruggmann R."/>
            <person name="Dubchak I."/>
            <person name="Grimwood J."/>
            <person name="Gundlach H."/>
            <person name="Haberer G."/>
            <person name="Hellsten U."/>
            <person name="Mitros T."/>
            <person name="Poliakov A."/>
            <person name="Schmutz J."/>
            <person name="Spannagl M."/>
            <person name="Tang H."/>
            <person name="Wang X."/>
            <person name="Wicker T."/>
            <person name="Bharti A.K."/>
            <person name="Chapman J."/>
            <person name="Feltus F.A."/>
            <person name="Gowik U."/>
            <person name="Grigoriev I.V."/>
            <person name="Lyons E."/>
            <person name="Maher C.A."/>
            <person name="Martis M."/>
            <person name="Narechania A."/>
            <person name="Otillar R.P."/>
            <person name="Penning B.W."/>
            <person name="Salamov A.A."/>
            <person name="Wang Y."/>
            <person name="Zhang L."/>
            <person name="Carpita N.C."/>
            <person name="Freeling M."/>
            <person name="Gingle A.R."/>
            <person name="Hash C.T."/>
            <person name="Keller B."/>
            <person name="Klein P."/>
            <person name="Kresovich S."/>
            <person name="McCann M.C."/>
            <person name="Ming R."/>
            <person name="Peterson D.G."/>
            <person name="Mehboob-ur-Rahman"/>
            <person name="Ware D."/>
            <person name="Westhoff P."/>
            <person name="Mayer K.F."/>
            <person name="Messing J."/>
            <person name="Rokhsar D.S."/>
        </authorList>
    </citation>
    <scope>NUCLEOTIDE SEQUENCE [LARGE SCALE GENOMIC DNA]</scope>
    <source>
        <strain evidence="3">cv. BTx623</strain>
    </source>
</reference>
<name>A0A1B6P9Y4_SORBI</name>
<feature type="region of interest" description="Disordered" evidence="1">
    <location>
        <begin position="62"/>
        <end position="136"/>
    </location>
</feature>
<dbReference type="Proteomes" id="UP000000768">
    <property type="component" value="Chromosome 9"/>
</dbReference>
<evidence type="ECO:0000313" key="2">
    <source>
        <dbReference type="EMBL" id="KXG22579.1"/>
    </source>
</evidence>
<dbReference type="OMA" id="RSTIWER"/>
<dbReference type="InParanoid" id="A0A1B6P9Y4"/>
<organism evidence="2 3">
    <name type="scientific">Sorghum bicolor</name>
    <name type="common">Sorghum</name>
    <name type="synonym">Sorghum vulgare</name>
    <dbReference type="NCBI Taxonomy" id="4558"/>
    <lineage>
        <taxon>Eukaryota</taxon>
        <taxon>Viridiplantae</taxon>
        <taxon>Streptophyta</taxon>
        <taxon>Embryophyta</taxon>
        <taxon>Tracheophyta</taxon>
        <taxon>Spermatophyta</taxon>
        <taxon>Magnoliopsida</taxon>
        <taxon>Liliopsida</taxon>
        <taxon>Poales</taxon>
        <taxon>Poaceae</taxon>
        <taxon>PACMAD clade</taxon>
        <taxon>Panicoideae</taxon>
        <taxon>Andropogonodae</taxon>
        <taxon>Andropogoneae</taxon>
        <taxon>Sorghinae</taxon>
        <taxon>Sorghum</taxon>
    </lineage>
</organism>
<feature type="compositionally biased region" description="Acidic residues" evidence="1">
    <location>
        <begin position="79"/>
        <end position="91"/>
    </location>
</feature>
<evidence type="ECO:0000313" key="3">
    <source>
        <dbReference type="Proteomes" id="UP000000768"/>
    </source>
</evidence>
<gene>
    <name evidence="2" type="ORF">SORBI_3009G240200</name>
</gene>
<protein>
    <submittedName>
        <fullName evidence="2">Uncharacterized protein</fullName>
    </submittedName>
</protein>
<dbReference type="AlphaFoldDB" id="A0A1B6P9Y4"/>
<evidence type="ECO:0000256" key="1">
    <source>
        <dbReference type="SAM" id="MobiDB-lite"/>
    </source>
</evidence>
<dbReference type="Gramene" id="KXG22579">
    <property type="protein sequence ID" value="KXG22579"/>
    <property type="gene ID" value="SORBI_3009G240200"/>
</dbReference>
<keyword evidence="3" id="KW-1185">Reference proteome</keyword>
<sequence length="136" mass="15395">MAGIPSGEGSGDARNRSTIWERFPPYPAHVVRFYHEHKDILGEILSGLSHLPTHEMMDALGEKLKEHSLSKVPLVHSSDDEEDEDDEDEGDKEDKGEEDREGGRLKLMDDEKKPLGAEEHQVYSECERECKKPKIG</sequence>
<accession>A0A1B6P9Y4</accession>
<dbReference type="EMBL" id="CM000768">
    <property type="protein sequence ID" value="KXG22579.1"/>
    <property type="molecule type" value="Genomic_DNA"/>
</dbReference>
<dbReference type="OrthoDB" id="10398379at2759"/>
<reference evidence="3" key="2">
    <citation type="journal article" date="2018" name="Plant J.">
        <title>The Sorghum bicolor reference genome: improved assembly, gene annotations, a transcriptome atlas, and signatures of genome organization.</title>
        <authorList>
            <person name="McCormick R.F."/>
            <person name="Truong S.K."/>
            <person name="Sreedasyam A."/>
            <person name="Jenkins J."/>
            <person name="Shu S."/>
            <person name="Sims D."/>
            <person name="Kennedy M."/>
            <person name="Amirebrahimi M."/>
            <person name="Weers B.D."/>
            <person name="McKinley B."/>
            <person name="Mattison A."/>
            <person name="Morishige D.T."/>
            <person name="Grimwood J."/>
            <person name="Schmutz J."/>
            <person name="Mullet J.E."/>
        </authorList>
    </citation>
    <scope>NUCLEOTIDE SEQUENCE [LARGE SCALE GENOMIC DNA]</scope>
    <source>
        <strain evidence="3">cv. BTx623</strain>
    </source>
</reference>
<feature type="compositionally biased region" description="Basic and acidic residues" evidence="1">
    <location>
        <begin position="92"/>
        <end position="136"/>
    </location>
</feature>
<proteinExistence type="predicted"/>